<evidence type="ECO:0000259" key="6">
    <source>
        <dbReference type="Pfam" id="PF00465"/>
    </source>
</evidence>
<protein>
    <submittedName>
        <fullName evidence="8">Iron-containing alcohol dehydrogenase</fullName>
    </submittedName>
</protein>
<dbReference type="SUPFAM" id="SSF56796">
    <property type="entry name" value="Dehydroquinate synthase-like"/>
    <property type="match status" value="1"/>
</dbReference>
<dbReference type="InterPro" id="IPR001670">
    <property type="entry name" value="ADH_Fe/GldA"/>
</dbReference>
<evidence type="ECO:0000256" key="4">
    <source>
        <dbReference type="ARBA" id="ARBA00023027"/>
    </source>
</evidence>
<dbReference type="AlphaFoldDB" id="E1JYL2"/>
<proteinExistence type="inferred from homology"/>
<dbReference type="Pfam" id="PF00465">
    <property type="entry name" value="Fe-ADH"/>
    <property type="match status" value="1"/>
</dbReference>
<dbReference type="InterPro" id="IPR018211">
    <property type="entry name" value="ADH_Fe_CS"/>
</dbReference>
<dbReference type="OrthoDB" id="9778433at2"/>
<dbReference type="STRING" id="596151.DesfrDRAFT_2711"/>
<keyword evidence="3" id="KW-0560">Oxidoreductase</keyword>
<dbReference type="Gene3D" id="3.40.50.1970">
    <property type="match status" value="1"/>
</dbReference>
<reference evidence="8 9" key="1">
    <citation type="submission" date="2010-08" db="EMBL/GenBank/DDBJ databases">
        <title>The draft genome of Desulfovibrio fructosovorans JJ.</title>
        <authorList>
            <consortium name="US DOE Joint Genome Institute (JGI-PGF)"/>
            <person name="Lucas S."/>
            <person name="Copeland A."/>
            <person name="Lapidus A."/>
            <person name="Cheng J.-F."/>
            <person name="Bruce D."/>
            <person name="Goodwin L."/>
            <person name="Pitluck S."/>
            <person name="Land M.L."/>
            <person name="Hauser L."/>
            <person name="Chang Y.-J."/>
            <person name="Jeffries C."/>
            <person name="Wall J.D."/>
            <person name="Stahl D.A."/>
            <person name="Arkin A.P."/>
            <person name="Dehal P."/>
            <person name="Stolyar S.M."/>
            <person name="Hazen T.C."/>
            <person name="Woyke T.J."/>
        </authorList>
    </citation>
    <scope>NUCLEOTIDE SEQUENCE [LARGE SCALE GENOMIC DNA]</scope>
    <source>
        <strain evidence="8 9">JJ</strain>
    </source>
</reference>
<comment type="cofactor">
    <cofactor evidence="1">
        <name>Fe cation</name>
        <dbReference type="ChEBI" id="CHEBI:24875"/>
    </cofactor>
</comment>
<name>E1JYL2_SOLFR</name>
<gene>
    <name evidence="8" type="ORF">DesfrDRAFT_2711</name>
</gene>
<organism evidence="8 9">
    <name type="scientific">Solidesulfovibrio fructosivorans JJ]</name>
    <dbReference type="NCBI Taxonomy" id="596151"/>
    <lineage>
        <taxon>Bacteria</taxon>
        <taxon>Pseudomonadati</taxon>
        <taxon>Thermodesulfobacteriota</taxon>
        <taxon>Desulfovibrionia</taxon>
        <taxon>Desulfovibrionales</taxon>
        <taxon>Desulfovibrionaceae</taxon>
        <taxon>Solidesulfovibrio</taxon>
    </lineage>
</organism>
<dbReference type="Gene3D" id="1.20.1090.10">
    <property type="entry name" value="Dehydroquinate synthase-like - alpha domain"/>
    <property type="match status" value="1"/>
</dbReference>
<dbReference type="InterPro" id="IPR056798">
    <property type="entry name" value="ADH_Fe_C"/>
</dbReference>
<dbReference type="PANTHER" id="PTHR11496:SF102">
    <property type="entry name" value="ALCOHOL DEHYDROGENASE 4"/>
    <property type="match status" value="1"/>
</dbReference>
<dbReference type="InterPro" id="IPR039697">
    <property type="entry name" value="Alcohol_dehydrogenase_Fe"/>
</dbReference>
<feature type="domain" description="Fe-containing alcohol dehydrogenase-like C-terminal" evidence="7">
    <location>
        <begin position="189"/>
        <end position="381"/>
    </location>
</feature>
<comment type="caution">
    <text evidence="8">The sequence shown here is derived from an EMBL/GenBank/DDBJ whole genome shotgun (WGS) entry which is preliminary data.</text>
</comment>
<feature type="region of interest" description="Disordered" evidence="5">
    <location>
        <begin position="356"/>
        <end position="375"/>
    </location>
</feature>
<dbReference type="FunFam" id="3.40.50.1970:FF:000003">
    <property type="entry name" value="Alcohol dehydrogenase, iron-containing"/>
    <property type="match status" value="1"/>
</dbReference>
<evidence type="ECO:0000256" key="2">
    <source>
        <dbReference type="ARBA" id="ARBA00007358"/>
    </source>
</evidence>
<evidence type="ECO:0000313" key="9">
    <source>
        <dbReference type="Proteomes" id="UP000006250"/>
    </source>
</evidence>
<accession>E1JYL2</accession>
<keyword evidence="4" id="KW-0520">NAD</keyword>
<dbReference type="Proteomes" id="UP000006250">
    <property type="component" value="Unassembled WGS sequence"/>
</dbReference>
<dbReference type="PROSITE" id="PS00913">
    <property type="entry name" value="ADH_IRON_1"/>
    <property type="match status" value="1"/>
</dbReference>
<dbReference type="eggNOG" id="COG1454">
    <property type="taxonomic scope" value="Bacteria"/>
</dbReference>
<dbReference type="GO" id="GO:0046872">
    <property type="term" value="F:metal ion binding"/>
    <property type="evidence" value="ECO:0007669"/>
    <property type="project" value="InterPro"/>
</dbReference>
<dbReference type="PANTHER" id="PTHR11496">
    <property type="entry name" value="ALCOHOL DEHYDROGENASE"/>
    <property type="match status" value="1"/>
</dbReference>
<keyword evidence="9" id="KW-1185">Reference proteome</keyword>
<evidence type="ECO:0000256" key="5">
    <source>
        <dbReference type="SAM" id="MobiDB-lite"/>
    </source>
</evidence>
<evidence type="ECO:0000313" key="8">
    <source>
        <dbReference type="EMBL" id="EFL50596.1"/>
    </source>
</evidence>
<feature type="domain" description="Alcohol dehydrogenase iron-type/glycerol dehydrogenase GldA" evidence="6">
    <location>
        <begin position="11"/>
        <end position="177"/>
    </location>
</feature>
<dbReference type="CDD" id="cd08194">
    <property type="entry name" value="Fe-ADH-like"/>
    <property type="match status" value="1"/>
</dbReference>
<dbReference type="Pfam" id="PF25137">
    <property type="entry name" value="ADH_Fe_C"/>
    <property type="match status" value="1"/>
</dbReference>
<sequence>MTTTRLFCTTPRIQFGPRALEHVGREAARLGKTALIVTGRSSSTKNGSLERTRALLAAAGVAAVPFARVESDPSLDTVTEGAGLSKENNCDVLVALGGGSAMDAAKAISCLLANPGPLASLEGVTGLKQGPPVIAIPTTAGTGSEVTRVAVLTDTARKYKLLLVGETLMPAAAILDPELTASMPPKVAAATGMDALTHAIEAYVSKLATPLSDTLALAAIETIGANLAMAVAAPDNLHARAAMLYAQMQAGQAFSNASVGLVHAMSRPMGARYGVPHGAANAMLLPHVTAYNRPACPQRMARIAVALGRCIDGMDLGEASRQAAIALTELAAELPLPRTLGDVGVPTGDLADMAREAAENGSSRVNPRRPSPEEIASIYHELA</sequence>
<comment type="similarity">
    <text evidence="2">Belongs to the iron-containing alcohol dehydrogenase family.</text>
</comment>
<evidence type="ECO:0000259" key="7">
    <source>
        <dbReference type="Pfam" id="PF25137"/>
    </source>
</evidence>
<dbReference type="RefSeq" id="WP_005994695.1">
    <property type="nucleotide sequence ID" value="NZ_AECZ01000018.1"/>
</dbReference>
<evidence type="ECO:0000256" key="1">
    <source>
        <dbReference type="ARBA" id="ARBA00001962"/>
    </source>
</evidence>
<dbReference type="FunFam" id="1.20.1090.10:FF:000001">
    <property type="entry name" value="Aldehyde-alcohol dehydrogenase"/>
    <property type="match status" value="1"/>
</dbReference>
<dbReference type="EMBL" id="AECZ01000018">
    <property type="protein sequence ID" value="EFL50596.1"/>
    <property type="molecule type" value="Genomic_DNA"/>
</dbReference>
<evidence type="ECO:0000256" key="3">
    <source>
        <dbReference type="ARBA" id="ARBA00023002"/>
    </source>
</evidence>
<dbReference type="GO" id="GO:0004022">
    <property type="term" value="F:alcohol dehydrogenase (NAD+) activity"/>
    <property type="evidence" value="ECO:0007669"/>
    <property type="project" value="TreeGrafter"/>
</dbReference>